<keyword evidence="2" id="KW-0812">Transmembrane</keyword>
<feature type="transmembrane region" description="Helical" evidence="2">
    <location>
        <begin position="513"/>
        <end position="533"/>
    </location>
</feature>
<dbReference type="Pfam" id="PF22085">
    <property type="entry name" value="NorB_cytochrome_c-like"/>
    <property type="match status" value="2"/>
</dbReference>
<feature type="transmembrane region" description="Helical" evidence="2">
    <location>
        <begin position="454"/>
        <end position="474"/>
    </location>
</feature>
<dbReference type="AlphaFoldDB" id="A0A2H5XF77"/>
<keyword evidence="4" id="KW-0560">Oxidoreductase</keyword>
<keyword evidence="1" id="KW-0813">Transport</keyword>
<comment type="caution">
    <text evidence="4">The sequence shown here is derived from an EMBL/GenBank/DDBJ whole genome shotgun (WGS) entry which is preliminary data.</text>
</comment>
<feature type="transmembrane region" description="Helical" evidence="2">
    <location>
        <begin position="626"/>
        <end position="647"/>
    </location>
</feature>
<name>A0A2H5XF77_9BACT</name>
<feature type="transmembrane region" description="Helical" evidence="2">
    <location>
        <begin position="486"/>
        <end position="507"/>
    </location>
</feature>
<dbReference type="GO" id="GO:0004129">
    <property type="term" value="F:cytochrome-c oxidase activity"/>
    <property type="evidence" value="ECO:0007669"/>
    <property type="project" value="InterPro"/>
</dbReference>
<dbReference type="GO" id="GO:0020037">
    <property type="term" value="F:heme binding"/>
    <property type="evidence" value="ECO:0007669"/>
    <property type="project" value="InterPro"/>
</dbReference>
<evidence type="ECO:0000313" key="5">
    <source>
        <dbReference type="Proteomes" id="UP000236173"/>
    </source>
</evidence>
<evidence type="ECO:0000259" key="3">
    <source>
        <dbReference type="PROSITE" id="PS50855"/>
    </source>
</evidence>
<reference evidence="5" key="1">
    <citation type="submission" date="2017-09" db="EMBL/GenBank/DDBJ databases">
        <title>Metaegenomics of thermophilic ammonia-oxidizing enrichment culture.</title>
        <authorList>
            <person name="Kato S."/>
            <person name="Suzuki K."/>
        </authorList>
    </citation>
    <scope>NUCLEOTIDE SEQUENCE [LARGE SCALE GENOMIC DNA]</scope>
</reference>
<feature type="transmembrane region" description="Helical" evidence="2">
    <location>
        <begin position="383"/>
        <end position="402"/>
    </location>
</feature>
<proteinExistence type="predicted"/>
<accession>A0A2H5XF77</accession>
<keyword evidence="1" id="KW-0249">Electron transport</keyword>
<dbReference type="PANTHER" id="PTHR10422:SF38">
    <property type="entry name" value="CYTOCHROME B SUBUNIT OF NITRIC OXIDE REDUCTASE"/>
    <property type="match status" value="1"/>
</dbReference>
<dbReference type="EC" id="1.7.2.5" evidence="4"/>
<feature type="transmembrane region" description="Helical" evidence="2">
    <location>
        <begin position="308"/>
        <end position="327"/>
    </location>
</feature>
<dbReference type="EMBL" id="BEHT01000040">
    <property type="protein sequence ID" value="GBC99848.1"/>
    <property type="molecule type" value="Genomic_DNA"/>
</dbReference>
<feature type="transmembrane region" description="Helical" evidence="2">
    <location>
        <begin position="688"/>
        <end position="706"/>
    </location>
</feature>
<dbReference type="InterPro" id="IPR054309">
    <property type="entry name" value="NorB_cytochrome_c-like"/>
</dbReference>
<dbReference type="GO" id="GO:0016966">
    <property type="term" value="F:nitric oxide reductase activity"/>
    <property type="evidence" value="ECO:0007669"/>
    <property type="project" value="UniProtKB-EC"/>
</dbReference>
<protein>
    <submittedName>
        <fullName evidence="4">Nitric oxide reductase subunit B</fullName>
        <ecNumber evidence="4">1.7.2.5</ecNumber>
    </submittedName>
</protein>
<gene>
    <name evidence="4" type="primary">norB</name>
    <name evidence="4" type="ORF">HRbin17_02379</name>
</gene>
<feature type="transmembrane region" description="Helical" evidence="2">
    <location>
        <begin position="244"/>
        <end position="271"/>
    </location>
</feature>
<dbReference type="GO" id="GO:0009060">
    <property type="term" value="P:aerobic respiration"/>
    <property type="evidence" value="ECO:0007669"/>
    <property type="project" value="InterPro"/>
</dbReference>
<keyword evidence="2" id="KW-0472">Membrane</keyword>
<dbReference type="Pfam" id="PF00115">
    <property type="entry name" value="COX1"/>
    <property type="match status" value="1"/>
</dbReference>
<feature type="transmembrane region" description="Helical" evidence="2">
    <location>
        <begin position="414"/>
        <end position="434"/>
    </location>
</feature>
<feature type="transmembrane region" description="Helical" evidence="2">
    <location>
        <begin position="595"/>
        <end position="614"/>
    </location>
</feature>
<feature type="domain" description="Cytochrome oxidase subunit I profile" evidence="3">
    <location>
        <begin position="294"/>
        <end position="721"/>
    </location>
</feature>
<keyword evidence="2" id="KW-1133">Transmembrane helix</keyword>
<dbReference type="Gene3D" id="1.20.210.10">
    <property type="entry name" value="Cytochrome c oxidase-like, subunit I domain"/>
    <property type="match status" value="1"/>
</dbReference>
<feature type="transmembrane region" description="Helical" evidence="2">
    <location>
        <begin position="198"/>
        <end position="223"/>
    </location>
</feature>
<feature type="transmembrane region" description="Helical" evidence="2">
    <location>
        <begin position="554"/>
        <end position="575"/>
    </location>
</feature>
<organism evidence="4 5">
    <name type="scientific">Candidatus Fervidibacter japonicus</name>
    <dbReference type="NCBI Taxonomy" id="2035412"/>
    <lineage>
        <taxon>Bacteria</taxon>
        <taxon>Candidatus Fervidibacterota</taxon>
        <taxon>Candidatus Fervidibacter</taxon>
    </lineage>
</organism>
<dbReference type="InterPro" id="IPR000883">
    <property type="entry name" value="Cyt_C_Oxase_1"/>
</dbReference>
<dbReference type="SUPFAM" id="SSF81442">
    <property type="entry name" value="Cytochrome c oxidase subunit I-like"/>
    <property type="match status" value="1"/>
</dbReference>
<dbReference type="InterPro" id="IPR036927">
    <property type="entry name" value="Cyt_c_oxase-like_su1_sf"/>
</dbReference>
<sequence length="721" mass="80305">MRLTLQQANGLLASVIVVSGIVLFWCTVETYRQLPPLPDTFFTDDGKRLFAATDIKAGQRVFQLRNLMSFGTIFGNGSYFGPDFTAEYLAELRDTMGTKRAVSVRERLKLQGNKAVVPSEWMKAHQRIVALYRDRFVNGDRRLGIASHTLTLDEAEKLAAFVAWTAWVSLLPRPNGNGSYTNNFPPMPDLGLTPTPKVMAWTAWTVGWVLLIALLAFIAYRFVQVEPIPQLPPLREHAETPLNFLQKVTLLLLAGCALVFVLQTLAGGYLANAYASREDFYGIFSRLGLERMAILPFQFVRTVHTATAVIWVVGMWMSASLYIALLIGGKEQNWHRPIAYLSISILTISIVGTLIGLYASVKGWTSSPLLGSEGTEYLEMGRLWRSGIALGFTMWTIVLASVLQSAREQWRPLLNLLTINGAGITAAFFASFFYRPDSHWVVIDFWRWWVVHHWVEGIFAFFQLLVLGWFFAGLKLVSNEEVTKSLYLEGAFVLLAGFLAVGHHFWWVGEPSFWLGIGGVFSTLEVIPLFLLLSTALRTLQVSGMVKTVHRLPFAYFVASALWQFIGSGVLGLLINLPVINYYEHGTYLTVAHGHGSFLGAFGFLALGMTLYAVRHAHHDGWSEKRLWASFWMLNIGLALMLALSVIPVGVLQLMEAIALDYASARALSFYEQPVVHWLNKLRLPGDALIIVGAVLFAAEVVPKVVSAVMGARRQAAVPVR</sequence>
<keyword evidence="1" id="KW-0679">Respiratory chain</keyword>
<evidence type="ECO:0000256" key="2">
    <source>
        <dbReference type="SAM" id="Phobius"/>
    </source>
</evidence>
<dbReference type="PANTHER" id="PTHR10422">
    <property type="entry name" value="CYTOCHROME C OXIDASE SUBUNIT 1"/>
    <property type="match status" value="1"/>
</dbReference>
<dbReference type="InterPro" id="IPR023616">
    <property type="entry name" value="Cyt_c_oxase-like_su1_dom"/>
</dbReference>
<evidence type="ECO:0000313" key="4">
    <source>
        <dbReference type="EMBL" id="GBC99848.1"/>
    </source>
</evidence>
<dbReference type="GO" id="GO:0016020">
    <property type="term" value="C:membrane"/>
    <property type="evidence" value="ECO:0007669"/>
    <property type="project" value="InterPro"/>
</dbReference>
<feature type="transmembrane region" description="Helical" evidence="2">
    <location>
        <begin position="339"/>
        <end position="361"/>
    </location>
</feature>
<dbReference type="PROSITE" id="PS50855">
    <property type="entry name" value="COX1"/>
    <property type="match status" value="1"/>
</dbReference>
<evidence type="ECO:0000256" key="1">
    <source>
        <dbReference type="ARBA" id="ARBA00022660"/>
    </source>
</evidence>
<dbReference type="Proteomes" id="UP000236173">
    <property type="component" value="Unassembled WGS sequence"/>
</dbReference>
<feature type="transmembrane region" description="Helical" evidence="2">
    <location>
        <begin position="12"/>
        <end position="31"/>
    </location>
</feature>